<keyword evidence="1" id="KW-0614">Plasmid</keyword>
<evidence type="ECO:0000313" key="1">
    <source>
        <dbReference type="EMBL" id="XRI70702.1"/>
    </source>
</evidence>
<organism evidence="1 2">
    <name type="scientific">Acidithiobacillus ferrianus</name>
    <dbReference type="NCBI Taxonomy" id="2678518"/>
    <lineage>
        <taxon>Bacteria</taxon>
        <taxon>Pseudomonadati</taxon>
        <taxon>Pseudomonadota</taxon>
        <taxon>Acidithiobacillia</taxon>
        <taxon>Acidithiobacillales</taxon>
        <taxon>Acidithiobacillaceae</taxon>
        <taxon>Acidithiobacillus</taxon>
    </lineage>
</organism>
<protein>
    <submittedName>
        <fullName evidence="1">Helix-turn-helix domain-containing protein</fullName>
    </submittedName>
</protein>
<proteinExistence type="predicted"/>
<reference evidence="1" key="1">
    <citation type="submission" date="2023-06" db="EMBL/GenBank/DDBJ databases">
        <title>Complete and circular genome of Acidithiobacillus ferrianus DSM 107098.</title>
        <authorList>
            <person name="Norris P.R."/>
            <person name="Falagan C."/>
            <person name="Moya-Beltran A."/>
            <person name="Castro M."/>
            <person name="Quatrini R."/>
            <person name="Johnson D.B."/>
        </authorList>
    </citation>
    <scope>NUCLEOTIDE SEQUENCE</scope>
    <source>
        <strain evidence="1">MG</strain>
    </source>
</reference>
<keyword evidence="2" id="KW-1185">Reference proteome</keyword>
<dbReference type="EMBL" id="CP127525">
    <property type="protein sequence ID" value="XRI70702.1"/>
    <property type="molecule type" value="Genomic_DNA"/>
</dbReference>
<evidence type="ECO:0000313" key="2">
    <source>
        <dbReference type="Proteomes" id="UP000470022"/>
    </source>
</evidence>
<accession>A0ACD5HE91</accession>
<dbReference type="Proteomes" id="UP000470022">
    <property type="component" value="Plasmid p2MG"/>
</dbReference>
<geneLocation type="plasmid" evidence="1 2">
    <name>p2MG</name>
</geneLocation>
<sequence length="216" mass="24280">MAELAPDIVQKWGKSVAERGFAQIPNYLLLLNHFLDPDVRLKPLDLLLLIQLIGTWWKKEDQPFPSVRTLAIRCGTSERQIHRSISTLININLLAKNKRRIKGIISSNTYDMKPLVSFLNEVSGISNNEFPRDVSIGKVRKISSIIAGVENKVNVYEDVIKGSKYAAIIEKHEVLDDGNEKISMIVRTAAGDKVCSSKDDAFAMYDWVVASQKKNV</sequence>
<gene>
    <name evidence="1" type="ORF">GL267_015725</name>
</gene>
<name>A0ACD5HE91_9PROT</name>